<sequence>MESAPFHPASLVSNYINYNTNNNINHNTVSGQAPAPHTTLQQLFSTRCLKVTVDAGVSVSVVSVRRYLADTRFHPDQHQDSYRYDLVVTDGVWRTRCLLHRSLNHLVHKNTLRAGQEVRLTGCSFVYSEQRPGHGYICVEEVGCGPGESRNPVLDQLKDLDGLSVLTKRGMENAELPDDLPLQTSSRHYLPLWNDDDPEGEQWLPRRTTPDPVVDVSRIMLLGDLEVSLGNMRGCLPLLVRVIHKSRLRFYGKCDITDVKKRVDYPYQAYFEVADQSGAMSLVLWSELCLDWYHSLHVGAVLYLHNYTVRNSYAHRSRPQMDHHHLRIFRSKEISLNRRNTASVLTVVPRKNVLVQWGLPDVAYTFIRRSELDNLADNTACDVIGLVMFVGRVQRIRGQGDKAPEKFWIYRWVHVVDGSSHQPFIMEVFSCSQPHTFHAICPMTYLVCTQMRTCRREGSSAPFLTSSCETEIFITGGHRGQPYVSDPRVKDFLRWSKTLKDEAVLEKTAMGGYYSYPPAAPAFTQQLQNGTVPVALVAASDLQGELESLHYREHRRLAVQGLIIAVRFVRPGDAADEASTPERSSSESLDVGGIPENGAAGLTAPSGGSTLPTMRTTGPKKRLAGVPSSPDPPEDSSSSSESEPPAAGSTSQERSVEGNPDPAELKRPLRWESADWSRQRQGASAHLGRGGLHLDSVTRRFSLEERSSLLCWNGLPFSSWSPGQPGHTLPPVAPPGYYHITILGINQQVAFDAAFCPVTSSEDPRAQGLPLDPHGNSLLSCLSAGFLCPLSDPATPDLHLPSPEEILQTAGELEGTHLLCVLDLCHLGGERVEVVLHKVYRVT</sequence>
<dbReference type="InterPro" id="IPR040893">
    <property type="entry name" value="RADX"/>
</dbReference>
<gene>
    <name evidence="2" type="ORF">NHX12_010514</name>
</gene>
<evidence type="ECO:0000256" key="1">
    <source>
        <dbReference type="SAM" id="MobiDB-lite"/>
    </source>
</evidence>
<name>A0A9Q0DJW6_9TELE</name>
<dbReference type="PANTHER" id="PTHR14944:SF4">
    <property type="entry name" value="RPA1 RELATED SINGLE STRANDED DNA BINDING PROTEIN, X-LINKED"/>
    <property type="match status" value="1"/>
</dbReference>
<comment type="caution">
    <text evidence="2">The sequence shown here is derived from an EMBL/GenBank/DDBJ whole genome shotgun (WGS) entry which is preliminary data.</text>
</comment>
<feature type="compositionally biased region" description="Low complexity" evidence="1">
    <location>
        <begin position="635"/>
        <end position="645"/>
    </location>
</feature>
<dbReference type="Proteomes" id="UP001148018">
    <property type="component" value="Unassembled WGS sequence"/>
</dbReference>
<proteinExistence type="predicted"/>
<dbReference type="GO" id="GO:0003697">
    <property type="term" value="F:single-stranded DNA binding"/>
    <property type="evidence" value="ECO:0007669"/>
    <property type="project" value="InterPro"/>
</dbReference>
<dbReference type="AlphaFoldDB" id="A0A9Q0DJW6"/>
<feature type="region of interest" description="Disordered" evidence="1">
    <location>
        <begin position="575"/>
        <end position="668"/>
    </location>
</feature>
<dbReference type="Gene3D" id="2.40.50.140">
    <property type="entry name" value="Nucleic acid-binding proteins"/>
    <property type="match status" value="1"/>
</dbReference>
<evidence type="ECO:0000313" key="3">
    <source>
        <dbReference type="Proteomes" id="UP001148018"/>
    </source>
</evidence>
<reference evidence="2" key="1">
    <citation type="submission" date="2022-07" db="EMBL/GenBank/DDBJ databases">
        <title>Chromosome-level genome of Muraenolepis orangiensis.</title>
        <authorList>
            <person name="Kim J."/>
        </authorList>
    </citation>
    <scope>NUCLEOTIDE SEQUENCE</scope>
    <source>
        <strain evidence="2">KU_S4_2022</strain>
        <tissue evidence="2">Muscle</tissue>
    </source>
</reference>
<evidence type="ECO:0000313" key="2">
    <source>
        <dbReference type="EMBL" id="KAJ3589671.1"/>
    </source>
</evidence>
<dbReference type="InterPro" id="IPR012340">
    <property type="entry name" value="NA-bd_OB-fold"/>
</dbReference>
<dbReference type="PANTHER" id="PTHR14944">
    <property type="entry name" value="RPA-RELATED PROTEIN RADX"/>
    <property type="match status" value="1"/>
</dbReference>
<dbReference type="OrthoDB" id="123282at2759"/>
<protein>
    <recommendedName>
        <fullName evidence="4">RPA1 related single stranded DNA binding protein</fullName>
    </recommendedName>
</protein>
<dbReference type="SUPFAM" id="SSF50249">
    <property type="entry name" value="Nucleic acid-binding proteins"/>
    <property type="match status" value="1"/>
</dbReference>
<dbReference type="Pfam" id="PF17659">
    <property type="entry name" value="RADX"/>
    <property type="match status" value="1"/>
</dbReference>
<evidence type="ECO:0008006" key="4">
    <source>
        <dbReference type="Google" id="ProtNLM"/>
    </source>
</evidence>
<organism evidence="2 3">
    <name type="scientific">Muraenolepis orangiensis</name>
    <name type="common">Patagonian moray cod</name>
    <dbReference type="NCBI Taxonomy" id="630683"/>
    <lineage>
        <taxon>Eukaryota</taxon>
        <taxon>Metazoa</taxon>
        <taxon>Chordata</taxon>
        <taxon>Craniata</taxon>
        <taxon>Vertebrata</taxon>
        <taxon>Euteleostomi</taxon>
        <taxon>Actinopterygii</taxon>
        <taxon>Neopterygii</taxon>
        <taxon>Teleostei</taxon>
        <taxon>Neoteleostei</taxon>
        <taxon>Acanthomorphata</taxon>
        <taxon>Zeiogadaria</taxon>
        <taxon>Gadariae</taxon>
        <taxon>Gadiformes</taxon>
        <taxon>Muraenolepidoidei</taxon>
        <taxon>Muraenolepididae</taxon>
        <taxon>Muraenolepis</taxon>
    </lineage>
</organism>
<dbReference type="EMBL" id="JANIIK010000115">
    <property type="protein sequence ID" value="KAJ3589671.1"/>
    <property type="molecule type" value="Genomic_DNA"/>
</dbReference>
<feature type="compositionally biased region" description="Polar residues" evidence="1">
    <location>
        <begin position="606"/>
        <end position="616"/>
    </location>
</feature>
<accession>A0A9Q0DJW6</accession>
<keyword evidence="3" id="KW-1185">Reference proteome</keyword>